<proteinExistence type="predicted"/>
<protein>
    <submittedName>
        <fullName evidence="1">DUF3606 domain-containing protein</fullName>
    </submittedName>
</protein>
<evidence type="ECO:0000313" key="2">
    <source>
        <dbReference type="Proteomes" id="UP000469385"/>
    </source>
</evidence>
<gene>
    <name evidence="1" type="ORF">GON04_01050</name>
</gene>
<keyword evidence="2" id="KW-1185">Reference proteome</keyword>
<accession>A0A6N8IME5</accession>
<organism evidence="1 2">
    <name type="scientific">Ramlibacter pinisoli</name>
    <dbReference type="NCBI Taxonomy" id="2682844"/>
    <lineage>
        <taxon>Bacteria</taxon>
        <taxon>Pseudomonadati</taxon>
        <taxon>Pseudomonadota</taxon>
        <taxon>Betaproteobacteria</taxon>
        <taxon>Burkholderiales</taxon>
        <taxon>Comamonadaceae</taxon>
        <taxon>Ramlibacter</taxon>
    </lineage>
</organism>
<reference evidence="1 2" key="1">
    <citation type="submission" date="2019-12" db="EMBL/GenBank/DDBJ databases">
        <authorList>
            <person name="Huq M.A."/>
        </authorList>
    </citation>
    <scope>NUCLEOTIDE SEQUENCE [LARGE SCALE GENOMIC DNA]</scope>
    <source>
        <strain evidence="1 2">MAH-25</strain>
    </source>
</reference>
<dbReference type="Proteomes" id="UP000469385">
    <property type="component" value="Unassembled WGS sequence"/>
</dbReference>
<dbReference type="Pfam" id="PF12244">
    <property type="entry name" value="DUF3606"/>
    <property type="match status" value="1"/>
</dbReference>
<dbReference type="RefSeq" id="WP_157396144.1">
    <property type="nucleotide sequence ID" value="NZ_WSEL01000002.1"/>
</dbReference>
<dbReference type="EMBL" id="WSEL01000002">
    <property type="protein sequence ID" value="MVQ28019.1"/>
    <property type="molecule type" value="Genomic_DNA"/>
</dbReference>
<evidence type="ECO:0000313" key="1">
    <source>
        <dbReference type="EMBL" id="MVQ28019.1"/>
    </source>
</evidence>
<comment type="caution">
    <text evidence="1">The sequence shown here is derived from an EMBL/GenBank/DDBJ whole genome shotgun (WGS) entry which is preliminary data.</text>
</comment>
<sequence>MSPSTQPGVEPDRIDVNDPQDCAAWARKLDTTERQLHEAVRAVGAIAADVEMHLKGSHSTTNADRVAELGG</sequence>
<dbReference type="InterPro" id="IPR022037">
    <property type="entry name" value="DUF3606"/>
</dbReference>
<name>A0A6N8IME5_9BURK</name>
<dbReference type="AlphaFoldDB" id="A0A6N8IME5"/>